<protein>
    <submittedName>
        <fullName evidence="4">Uncharacterized protein</fullName>
    </submittedName>
</protein>
<gene>
    <name evidence="2" type="ORF">FME351_LOCUS23369</name>
    <name evidence="1" type="ORF">TIS948_LOCUS29319</name>
    <name evidence="3" type="ORF">TSG867_LOCUS15649</name>
    <name evidence="4" type="ORF">UJA718_LOCUS24548</name>
</gene>
<evidence type="ECO:0000313" key="3">
    <source>
        <dbReference type="EMBL" id="CAF4434775.1"/>
    </source>
</evidence>
<organism evidence="4 5">
    <name type="scientific">Rotaria socialis</name>
    <dbReference type="NCBI Taxonomy" id="392032"/>
    <lineage>
        <taxon>Eukaryota</taxon>
        <taxon>Metazoa</taxon>
        <taxon>Spiralia</taxon>
        <taxon>Gnathifera</taxon>
        <taxon>Rotifera</taxon>
        <taxon>Eurotatoria</taxon>
        <taxon>Bdelloidea</taxon>
        <taxon>Philodinida</taxon>
        <taxon>Philodinidae</taxon>
        <taxon>Rotaria</taxon>
    </lineage>
</organism>
<evidence type="ECO:0000313" key="1">
    <source>
        <dbReference type="EMBL" id="CAF3419255.1"/>
    </source>
</evidence>
<comment type="caution">
    <text evidence="4">The sequence shown here is derived from an EMBL/GenBank/DDBJ whole genome shotgun (WGS) entry which is preliminary data.</text>
</comment>
<evidence type="ECO:0000313" key="5">
    <source>
        <dbReference type="Proteomes" id="UP000663873"/>
    </source>
</evidence>
<sequence length="320" mass="37462">MGASPSGICPMHMRIPVNPVLQPGCNRERFSTETRRNYERQLDVVNRRIANGQPVDSESLYKDDVTMQFYVAQYRGYHYNIAKWGDTQRRDHRKSRKLSGPVYSMSVPTTNTREESALTLSEIFLAFQAPAAWRYPNYTFTSLADLVQQAYTNDYVRFHHMIRSEDLILKPRWNRDRKAERPYSGVVYVLLHPIGDYAASDAAEQQSPNHLTSLNYSGRVQIPVVIAPERETSFPGYIPKDRLVYQHVARYPSFEHEWRQNFYTKYGLTERLYQELSKLLDNHPPHSKERIQTELLLAEWLCCYHGLRLVELARRIAEDD</sequence>
<dbReference type="Proteomes" id="UP000663825">
    <property type="component" value="Unassembled WGS sequence"/>
</dbReference>
<dbReference type="EMBL" id="CAJOBQ010000923">
    <property type="protein sequence ID" value="CAF4434775.1"/>
    <property type="molecule type" value="Genomic_DNA"/>
</dbReference>
<dbReference type="AlphaFoldDB" id="A0A820TJ57"/>
<keyword evidence="5" id="KW-1185">Reference proteome</keyword>
<dbReference type="EMBL" id="CAJNXB010005324">
    <property type="protein sequence ID" value="CAF3419255.1"/>
    <property type="molecule type" value="Genomic_DNA"/>
</dbReference>
<evidence type="ECO:0000313" key="2">
    <source>
        <dbReference type="EMBL" id="CAF3629583.1"/>
    </source>
</evidence>
<name>A0A820TJ57_9BILA</name>
<dbReference type="EMBL" id="CAJNYU010003046">
    <property type="protein sequence ID" value="CAF3629583.1"/>
    <property type="molecule type" value="Genomic_DNA"/>
</dbReference>
<dbReference type="Proteomes" id="UP000663862">
    <property type="component" value="Unassembled WGS sequence"/>
</dbReference>
<accession>A0A820TJ57</accession>
<dbReference type="Proteomes" id="UP000663869">
    <property type="component" value="Unassembled WGS sequence"/>
</dbReference>
<dbReference type="Proteomes" id="UP000663873">
    <property type="component" value="Unassembled WGS sequence"/>
</dbReference>
<evidence type="ECO:0000313" key="4">
    <source>
        <dbReference type="EMBL" id="CAF4475829.1"/>
    </source>
</evidence>
<proteinExistence type="predicted"/>
<dbReference type="EMBL" id="CAJOBP010005697">
    <property type="protein sequence ID" value="CAF4475829.1"/>
    <property type="molecule type" value="Genomic_DNA"/>
</dbReference>
<reference evidence="4" key="1">
    <citation type="submission" date="2021-02" db="EMBL/GenBank/DDBJ databases">
        <authorList>
            <person name="Nowell W R."/>
        </authorList>
    </citation>
    <scope>NUCLEOTIDE SEQUENCE</scope>
</reference>